<reference evidence="2 3" key="1">
    <citation type="submission" date="2014-04" db="EMBL/GenBank/DDBJ databases">
        <authorList>
            <consortium name="DOE Joint Genome Institute"/>
            <person name="Kuo A."/>
            <person name="Kohler A."/>
            <person name="Costa M.D."/>
            <person name="Nagy L.G."/>
            <person name="Floudas D."/>
            <person name="Copeland A."/>
            <person name="Barry K.W."/>
            <person name="Cichocki N."/>
            <person name="Veneault-Fourrey C."/>
            <person name="LaButti K."/>
            <person name="Lindquist E.A."/>
            <person name="Lipzen A."/>
            <person name="Lundell T."/>
            <person name="Morin E."/>
            <person name="Murat C."/>
            <person name="Sun H."/>
            <person name="Tunlid A."/>
            <person name="Henrissat B."/>
            <person name="Grigoriev I.V."/>
            <person name="Hibbett D.S."/>
            <person name="Martin F."/>
            <person name="Nordberg H.P."/>
            <person name="Cantor M.N."/>
            <person name="Hua S.X."/>
        </authorList>
    </citation>
    <scope>NUCLEOTIDE SEQUENCE [LARGE SCALE GENOMIC DNA]</scope>
    <source>
        <strain evidence="2 3">441</strain>
    </source>
</reference>
<dbReference type="HOGENOM" id="CLU_2850548_0_0_1"/>
<keyword evidence="3" id="KW-1185">Reference proteome</keyword>
<evidence type="ECO:0000256" key="1">
    <source>
        <dbReference type="SAM" id="MobiDB-lite"/>
    </source>
</evidence>
<name>A0A0C9XYS8_9AGAM</name>
<dbReference type="EMBL" id="KN833822">
    <property type="protein sequence ID" value="KIK17670.1"/>
    <property type="molecule type" value="Genomic_DNA"/>
</dbReference>
<sequence>MPVSTLCPPRSSYRCISHSVVLVEPDPSILSPPSFSGGGADTHSLTAGPAPLHLHAQRVTSLAGI</sequence>
<evidence type="ECO:0000313" key="2">
    <source>
        <dbReference type="EMBL" id="KIK17670.1"/>
    </source>
</evidence>
<evidence type="ECO:0000313" key="3">
    <source>
        <dbReference type="Proteomes" id="UP000054018"/>
    </source>
</evidence>
<dbReference type="AlphaFoldDB" id="A0A0C9XYS8"/>
<gene>
    <name evidence="2" type="ORF">PISMIDRAFT_685012</name>
</gene>
<proteinExistence type="predicted"/>
<reference evidence="3" key="2">
    <citation type="submission" date="2015-01" db="EMBL/GenBank/DDBJ databases">
        <title>Evolutionary Origins and Diversification of the Mycorrhizal Mutualists.</title>
        <authorList>
            <consortium name="DOE Joint Genome Institute"/>
            <consortium name="Mycorrhizal Genomics Consortium"/>
            <person name="Kohler A."/>
            <person name="Kuo A."/>
            <person name="Nagy L.G."/>
            <person name="Floudas D."/>
            <person name="Copeland A."/>
            <person name="Barry K.W."/>
            <person name="Cichocki N."/>
            <person name="Veneault-Fourrey C."/>
            <person name="LaButti K."/>
            <person name="Lindquist E.A."/>
            <person name="Lipzen A."/>
            <person name="Lundell T."/>
            <person name="Morin E."/>
            <person name="Murat C."/>
            <person name="Riley R."/>
            <person name="Ohm R."/>
            <person name="Sun H."/>
            <person name="Tunlid A."/>
            <person name="Henrissat B."/>
            <person name="Grigoriev I.V."/>
            <person name="Hibbett D.S."/>
            <person name="Martin F."/>
        </authorList>
    </citation>
    <scope>NUCLEOTIDE SEQUENCE [LARGE SCALE GENOMIC DNA]</scope>
    <source>
        <strain evidence="3">441</strain>
    </source>
</reference>
<protein>
    <submittedName>
        <fullName evidence="2">Uncharacterized protein</fullName>
    </submittedName>
</protein>
<dbReference type="Proteomes" id="UP000054018">
    <property type="component" value="Unassembled WGS sequence"/>
</dbReference>
<accession>A0A0C9XYS8</accession>
<organism evidence="2 3">
    <name type="scientific">Pisolithus microcarpus 441</name>
    <dbReference type="NCBI Taxonomy" id="765257"/>
    <lineage>
        <taxon>Eukaryota</taxon>
        <taxon>Fungi</taxon>
        <taxon>Dikarya</taxon>
        <taxon>Basidiomycota</taxon>
        <taxon>Agaricomycotina</taxon>
        <taxon>Agaricomycetes</taxon>
        <taxon>Agaricomycetidae</taxon>
        <taxon>Boletales</taxon>
        <taxon>Sclerodermatineae</taxon>
        <taxon>Pisolithaceae</taxon>
        <taxon>Pisolithus</taxon>
    </lineage>
</organism>
<feature type="region of interest" description="Disordered" evidence="1">
    <location>
        <begin position="32"/>
        <end position="51"/>
    </location>
</feature>